<reference evidence="9 10" key="1">
    <citation type="submission" date="2014-05" db="EMBL/GenBank/DDBJ databases">
        <title>Draft genome sequence of a rare smut relative, Tilletiaria anomala UBC 951.</title>
        <authorList>
            <consortium name="DOE Joint Genome Institute"/>
            <person name="Toome M."/>
            <person name="Kuo A."/>
            <person name="Henrissat B."/>
            <person name="Lipzen A."/>
            <person name="Tritt A."/>
            <person name="Yoshinaga Y."/>
            <person name="Zane M."/>
            <person name="Barry K."/>
            <person name="Grigoriev I.V."/>
            <person name="Spatafora J.W."/>
            <person name="Aimea M.C."/>
        </authorList>
    </citation>
    <scope>NUCLEOTIDE SEQUENCE [LARGE SCALE GENOMIC DNA]</scope>
    <source>
        <strain evidence="9 10">UBC 951</strain>
    </source>
</reference>
<dbReference type="OMA" id="LHVLMMA"/>
<feature type="transmembrane region" description="Helical" evidence="7">
    <location>
        <begin position="575"/>
        <end position="595"/>
    </location>
</feature>
<keyword evidence="1" id="KW-0808">Transferase</keyword>
<evidence type="ECO:0000256" key="4">
    <source>
        <dbReference type="ARBA" id="ARBA00022840"/>
    </source>
</evidence>
<feature type="compositionally biased region" description="Basic and acidic residues" evidence="6">
    <location>
        <begin position="485"/>
        <end position="501"/>
    </location>
</feature>
<keyword evidence="7" id="KW-0472">Membrane</keyword>
<evidence type="ECO:0000256" key="1">
    <source>
        <dbReference type="ARBA" id="ARBA00022679"/>
    </source>
</evidence>
<dbReference type="InterPro" id="IPR000719">
    <property type="entry name" value="Prot_kinase_dom"/>
</dbReference>
<feature type="region of interest" description="Disordered" evidence="6">
    <location>
        <begin position="479"/>
        <end position="503"/>
    </location>
</feature>
<dbReference type="Pfam" id="PF00069">
    <property type="entry name" value="Pkinase"/>
    <property type="match status" value="2"/>
</dbReference>
<feature type="binding site" evidence="5">
    <location>
        <position position="173"/>
    </location>
    <ligand>
        <name>ATP</name>
        <dbReference type="ChEBI" id="CHEBI:30616"/>
    </ligand>
</feature>
<dbReference type="InterPro" id="IPR050339">
    <property type="entry name" value="CC_SR_Kinase"/>
</dbReference>
<name>A0A066VE37_TILAU</name>
<dbReference type="PROSITE" id="PS00107">
    <property type="entry name" value="PROTEIN_KINASE_ATP"/>
    <property type="match status" value="1"/>
</dbReference>
<dbReference type="Gene3D" id="1.10.510.10">
    <property type="entry name" value="Transferase(Phosphotransferase) domain 1"/>
    <property type="match status" value="1"/>
</dbReference>
<evidence type="ECO:0000313" key="9">
    <source>
        <dbReference type="EMBL" id="KDN38568.1"/>
    </source>
</evidence>
<dbReference type="GO" id="GO:0005737">
    <property type="term" value="C:cytoplasm"/>
    <property type="evidence" value="ECO:0007669"/>
    <property type="project" value="TreeGrafter"/>
</dbReference>
<organism evidence="9 10">
    <name type="scientific">Tilletiaria anomala (strain ATCC 24038 / CBS 436.72 / UBC 951)</name>
    <dbReference type="NCBI Taxonomy" id="1037660"/>
    <lineage>
        <taxon>Eukaryota</taxon>
        <taxon>Fungi</taxon>
        <taxon>Dikarya</taxon>
        <taxon>Basidiomycota</taxon>
        <taxon>Ustilaginomycotina</taxon>
        <taxon>Exobasidiomycetes</taxon>
        <taxon>Georgefischeriales</taxon>
        <taxon>Tilletiariaceae</taxon>
        <taxon>Tilletiaria</taxon>
    </lineage>
</organism>
<keyword evidence="3 9" id="KW-0418">Kinase</keyword>
<dbReference type="RefSeq" id="XP_013240761.1">
    <property type="nucleotide sequence ID" value="XM_013385307.1"/>
</dbReference>
<dbReference type="AlphaFoldDB" id="A0A066VE37"/>
<dbReference type="GO" id="GO:0004672">
    <property type="term" value="F:protein kinase activity"/>
    <property type="evidence" value="ECO:0007669"/>
    <property type="project" value="InterPro"/>
</dbReference>
<dbReference type="InterPro" id="IPR011009">
    <property type="entry name" value="Kinase-like_dom_sf"/>
</dbReference>
<feature type="domain" description="Protein kinase" evidence="8">
    <location>
        <begin position="140"/>
        <end position="478"/>
    </location>
</feature>
<protein>
    <submittedName>
        <fullName evidence="9">Kinase-like protein</fullName>
    </submittedName>
</protein>
<keyword evidence="4 5" id="KW-0067">ATP-binding</keyword>
<dbReference type="SMART" id="SM00220">
    <property type="entry name" value="S_TKc"/>
    <property type="match status" value="1"/>
</dbReference>
<dbReference type="GO" id="GO:0005524">
    <property type="term" value="F:ATP binding"/>
    <property type="evidence" value="ECO:0007669"/>
    <property type="project" value="UniProtKB-UniRule"/>
</dbReference>
<dbReference type="GeneID" id="25265244"/>
<dbReference type="HOGENOM" id="CLU_010228_1_2_1"/>
<dbReference type="CDD" id="cd00180">
    <property type="entry name" value="PKc"/>
    <property type="match status" value="1"/>
</dbReference>
<dbReference type="PROSITE" id="PS50011">
    <property type="entry name" value="PROTEIN_KINASE_DOM"/>
    <property type="match status" value="1"/>
</dbReference>
<dbReference type="PANTHER" id="PTHR11042:SF138">
    <property type="entry name" value="SERINE_THREONINE-PROTEIN KINASE IKS1-RELATED"/>
    <property type="match status" value="1"/>
</dbReference>
<evidence type="ECO:0000313" key="10">
    <source>
        <dbReference type="Proteomes" id="UP000027361"/>
    </source>
</evidence>
<dbReference type="FunCoup" id="A0A066VE37">
    <property type="interactions" value="303"/>
</dbReference>
<dbReference type="Proteomes" id="UP000027361">
    <property type="component" value="Unassembled WGS sequence"/>
</dbReference>
<gene>
    <name evidence="9" type="ORF">K437DRAFT_259357</name>
</gene>
<keyword evidence="7" id="KW-0812">Transmembrane</keyword>
<dbReference type="Gene3D" id="3.30.200.20">
    <property type="entry name" value="Phosphorylase Kinase, domain 1"/>
    <property type="match status" value="1"/>
</dbReference>
<keyword evidence="2 5" id="KW-0547">Nucleotide-binding</keyword>
<dbReference type="STRING" id="1037660.A0A066VE37"/>
<dbReference type="EMBL" id="JMSN01000116">
    <property type="protein sequence ID" value="KDN38568.1"/>
    <property type="molecule type" value="Genomic_DNA"/>
</dbReference>
<evidence type="ECO:0000256" key="3">
    <source>
        <dbReference type="ARBA" id="ARBA00022777"/>
    </source>
</evidence>
<dbReference type="PANTHER" id="PTHR11042">
    <property type="entry name" value="EUKARYOTIC TRANSLATION INITIATION FACTOR 2-ALPHA KINASE EIF2-ALPHA KINASE -RELATED"/>
    <property type="match status" value="1"/>
</dbReference>
<accession>A0A066VE37</accession>
<dbReference type="InterPro" id="IPR017441">
    <property type="entry name" value="Protein_kinase_ATP_BS"/>
</dbReference>
<keyword evidence="10" id="KW-1185">Reference proteome</keyword>
<sequence length="631" mass="69576">MKRSDSSSGLQIVLRTRDHSAIYSPASHSLSLQSRPIGTGTVALRSPLSLPPPEQTENPEEYTFCPTCLRPWNGSRVAGNDGTLPFEPSSTAPHYFRLLAQGPVIDEGSSVGTTRPGTPVDCGGIFDENAGAQGYYNKFFIELRKLGRGGSGQVYLCQHVLNGNKLGTYAVKKIPCGSQSDHLLESLKEVHMMEALQHPNVIHYQHAWIESARLGPFSPVVPTLHVLMMAANGGSLADWIYLRSGHKVDSPQPSGRSSPAPVPDRARAEKLKAAFRRRNAAKRKRGQGHLSEDTPAVHLLREDETISLIHDIASGLSFLHSRGILHLDLKPANALLHWDEDALIPRVLISDFGSSAFLKDSWMRRRSGHTGTMEFMAPETIRVDPRTGQLQELSRKADMWSLGMILHLLLYFKLPYSQVDDVDVLREEMLAYTGWAARPEVPFTHTDSRLLPLLRDLLNIDPTKRPTSEEVLQRLAAISASSSKPEQRKRSASAGKREAEIARSSSLDPTHPIFTRRLSLSPPESSAGPLKLLLPFALTPMLRREYPVLLAGSLFLVKYAMLDLACGSMSRPRKWIAYSTLISGIAECMIAAQAYRNARTGTLNGALAPYLSVTLLVVHTALLAFRRTCCL</sequence>
<dbReference type="OrthoDB" id="1405469at2759"/>
<evidence type="ECO:0000256" key="5">
    <source>
        <dbReference type="PROSITE-ProRule" id="PRU10141"/>
    </source>
</evidence>
<feature type="transmembrane region" description="Helical" evidence="7">
    <location>
        <begin position="607"/>
        <end position="625"/>
    </location>
</feature>
<evidence type="ECO:0000256" key="7">
    <source>
        <dbReference type="SAM" id="Phobius"/>
    </source>
</evidence>
<evidence type="ECO:0000256" key="2">
    <source>
        <dbReference type="ARBA" id="ARBA00022741"/>
    </source>
</evidence>
<evidence type="ECO:0000256" key="6">
    <source>
        <dbReference type="SAM" id="MobiDB-lite"/>
    </source>
</evidence>
<feature type="transmembrane region" description="Helical" evidence="7">
    <location>
        <begin position="546"/>
        <end position="566"/>
    </location>
</feature>
<dbReference type="InParanoid" id="A0A066VE37"/>
<dbReference type="SUPFAM" id="SSF56112">
    <property type="entry name" value="Protein kinase-like (PK-like)"/>
    <property type="match status" value="1"/>
</dbReference>
<proteinExistence type="predicted"/>
<dbReference type="GO" id="GO:0005634">
    <property type="term" value="C:nucleus"/>
    <property type="evidence" value="ECO:0007669"/>
    <property type="project" value="TreeGrafter"/>
</dbReference>
<evidence type="ECO:0000259" key="8">
    <source>
        <dbReference type="PROSITE" id="PS50011"/>
    </source>
</evidence>
<keyword evidence="7" id="KW-1133">Transmembrane helix</keyword>
<comment type="caution">
    <text evidence="9">The sequence shown here is derived from an EMBL/GenBank/DDBJ whole genome shotgun (WGS) entry which is preliminary data.</text>
</comment>